<keyword evidence="4 5" id="KW-0472">Membrane</keyword>
<evidence type="ECO:0000256" key="1">
    <source>
        <dbReference type="ARBA" id="ARBA00004141"/>
    </source>
</evidence>
<sequence>MHQERRVPVTYIKPVLINFSWKMELSGSVSSGRNFMEKADISVNINKNVNWMETRGFWTFYVLVIGMLYMAMPFLVPANDVWTAVNVVHGLVSFGIMHWIKGSPDDSMSMGDYRELTFYEQIDEDHPWSGTKKFLIVVPTVIFMLASVTTDYDTHHLMINFPIWFVLILAKLPEFHRVRIFGINSTVGIDDEVIKDK</sequence>
<evidence type="ECO:0000256" key="4">
    <source>
        <dbReference type="ARBA" id="ARBA00023136"/>
    </source>
</evidence>
<evidence type="ECO:0000256" key="2">
    <source>
        <dbReference type="ARBA" id="ARBA00022692"/>
    </source>
</evidence>
<reference evidence="6" key="1">
    <citation type="journal article" date="2011" name="PLoS Biol.">
        <title>Gene gain and loss during evolution of obligate parasitism in the white rust pathogen of Arabidopsis thaliana.</title>
        <authorList>
            <person name="Kemen E."/>
            <person name="Gardiner A."/>
            <person name="Schultz-Larsen T."/>
            <person name="Kemen A.C."/>
            <person name="Balmuth A.L."/>
            <person name="Robert-Seilaniantz A."/>
            <person name="Bailey K."/>
            <person name="Holub E."/>
            <person name="Studholme D.J."/>
            <person name="Maclean D."/>
            <person name="Jones J.D."/>
        </authorList>
    </citation>
    <scope>NUCLEOTIDE SEQUENCE</scope>
</reference>
<evidence type="ECO:0000313" key="6">
    <source>
        <dbReference type="EMBL" id="CCA15375.1"/>
    </source>
</evidence>
<name>F0W2T9_9STRA</name>
<dbReference type="InterPro" id="IPR007203">
    <property type="entry name" value="ORMDL"/>
</dbReference>
<comment type="subcellular location">
    <subcellularLocation>
        <location evidence="1">Membrane</location>
        <topology evidence="1">Multi-pass membrane protein</topology>
    </subcellularLocation>
</comment>
<gene>
    <name evidence="6" type="primary">AlNc14C11G1319</name>
    <name evidence="6" type="ORF">ALNC14_015180</name>
</gene>
<accession>F0W2T9</accession>
<dbReference type="Pfam" id="PF04061">
    <property type="entry name" value="ORMDL"/>
    <property type="match status" value="1"/>
</dbReference>
<evidence type="ECO:0000256" key="5">
    <source>
        <dbReference type="SAM" id="Phobius"/>
    </source>
</evidence>
<feature type="transmembrane region" description="Helical" evidence="5">
    <location>
        <begin position="57"/>
        <end position="75"/>
    </location>
</feature>
<evidence type="ECO:0000256" key="3">
    <source>
        <dbReference type="ARBA" id="ARBA00022989"/>
    </source>
</evidence>
<dbReference type="PANTHER" id="PTHR12665">
    <property type="entry name" value="ORMDL PROTEINS"/>
    <property type="match status" value="1"/>
</dbReference>
<proteinExistence type="predicted"/>
<dbReference type="HOGENOM" id="CLU_072117_3_1_1"/>
<reference evidence="6" key="2">
    <citation type="submission" date="2011-02" db="EMBL/GenBank/DDBJ databases">
        <authorList>
            <person name="MacLean D."/>
        </authorList>
    </citation>
    <scope>NUCLEOTIDE SEQUENCE</scope>
</reference>
<organism evidence="6">
    <name type="scientific">Albugo laibachii Nc14</name>
    <dbReference type="NCBI Taxonomy" id="890382"/>
    <lineage>
        <taxon>Eukaryota</taxon>
        <taxon>Sar</taxon>
        <taxon>Stramenopiles</taxon>
        <taxon>Oomycota</taxon>
        <taxon>Peronosporomycetes</taxon>
        <taxon>Albuginales</taxon>
        <taxon>Albuginaceae</taxon>
        <taxon>Albugo</taxon>
    </lineage>
</organism>
<protein>
    <submittedName>
        <fullName evidence="6">ORM1like protein putative</fullName>
    </submittedName>
</protein>
<feature type="transmembrane region" description="Helical" evidence="5">
    <location>
        <begin position="81"/>
        <end position="100"/>
    </location>
</feature>
<dbReference type="EMBL" id="FR824056">
    <property type="protein sequence ID" value="CCA15375.1"/>
    <property type="molecule type" value="Genomic_DNA"/>
</dbReference>
<dbReference type="GO" id="GO:0005789">
    <property type="term" value="C:endoplasmic reticulum membrane"/>
    <property type="evidence" value="ECO:0007669"/>
    <property type="project" value="InterPro"/>
</dbReference>
<dbReference type="AlphaFoldDB" id="F0W2T9"/>
<keyword evidence="2 5" id="KW-0812">Transmembrane</keyword>
<keyword evidence="3 5" id="KW-1133">Transmembrane helix</keyword>